<dbReference type="EMBL" id="WLYK01000003">
    <property type="protein sequence ID" value="MTD14530.1"/>
    <property type="molecule type" value="Genomic_DNA"/>
</dbReference>
<dbReference type="Pfam" id="PF23359">
    <property type="entry name" value="Lsr2_DNA-bd"/>
    <property type="match status" value="1"/>
</dbReference>
<feature type="region of interest" description="Disordered" evidence="2">
    <location>
        <begin position="54"/>
        <end position="90"/>
    </location>
</feature>
<dbReference type="Proteomes" id="UP000460221">
    <property type="component" value="Unassembled WGS sequence"/>
</dbReference>
<keyword evidence="6" id="KW-1185">Reference proteome</keyword>
<feature type="domain" description="Lsr2 DNA-binding" evidence="4">
    <location>
        <begin position="87"/>
        <end position="122"/>
    </location>
</feature>
<reference evidence="5 6" key="1">
    <citation type="submission" date="2019-11" db="EMBL/GenBank/DDBJ databases">
        <authorList>
            <person name="Jiang L.-Q."/>
        </authorList>
    </citation>
    <scope>NUCLEOTIDE SEQUENCE [LARGE SCALE GENOMIC DNA]</scope>
    <source>
        <strain evidence="5 6">YIM 132087</strain>
    </source>
</reference>
<evidence type="ECO:0000256" key="1">
    <source>
        <dbReference type="ARBA" id="ARBA00023125"/>
    </source>
</evidence>
<evidence type="ECO:0000259" key="4">
    <source>
        <dbReference type="Pfam" id="PF23359"/>
    </source>
</evidence>
<dbReference type="GO" id="GO:0016746">
    <property type="term" value="F:acyltransferase activity"/>
    <property type="evidence" value="ECO:0007669"/>
    <property type="project" value="InterPro"/>
</dbReference>
<dbReference type="InterPro" id="IPR055370">
    <property type="entry name" value="Lsr2_DNA-bd"/>
</dbReference>
<keyword evidence="1" id="KW-0238">DNA-binding</keyword>
<accession>A0A7K1FKD2</accession>
<dbReference type="GO" id="GO:0003677">
    <property type="term" value="F:DNA binding"/>
    <property type="evidence" value="ECO:0007669"/>
    <property type="project" value="UniProtKB-KW"/>
</dbReference>
<dbReference type="AlphaFoldDB" id="A0A7K1FKD2"/>
<evidence type="ECO:0000313" key="5">
    <source>
        <dbReference type="EMBL" id="MTD14530.1"/>
    </source>
</evidence>
<evidence type="ECO:0000313" key="6">
    <source>
        <dbReference type="Proteomes" id="UP000460221"/>
    </source>
</evidence>
<evidence type="ECO:0000259" key="3">
    <source>
        <dbReference type="Pfam" id="PF11774"/>
    </source>
</evidence>
<dbReference type="InterPro" id="IPR036625">
    <property type="entry name" value="E3-bd_dom_sf"/>
</dbReference>
<sequence>MASVTTVSLVDDLDQSVAAETVQFGLDGAHYEIDLNDKNAKKLRDALAGYVSSARRVDGPRGRATASRPRARAGRSAGRAATRTTPDREQTAAIREWARSAGYEVSERGRLSAAVLEAFEAAH</sequence>
<organism evidence="5 6">
    <name type="scientific">Nakamurella alba</name>
    <dbReference type="NCBI Taxonomy" id="2665158"/>
    <lineage>
        <taxon>Bacteria</taxon>
        <taxon>Bacillati</taxon>
        <taxon>Actinomycetota</taxon>
        <taxon>Actinomycetes</taxon>
        <taxon>Nakamurellales</taxon>
        <taxon>Nakamurellaceae</taxon>
        <taxon>Nakamurella</taxon>
    </lineage>
</organism>
<evidence type="ECO:0000256" key="2">
    <source>
        <dbReference type="SAM" id="MobiDB-lite"/>
    </source>
</evidence>
<dbReference type="InterPro" id="IPR024412">
    <property type="entry name" value="Lsr2_dim_dom"/>
</dbReference>
<dbReference type="RefSeq" id="WP_154768532.1">
    <property type="nucleotide sequence ID" value="NZ_WLYK01000003.1"/>
</dbReference>
<name>A0A7K1FKD2_9ACTN</name>
<dbReference type="InterPro" id="IPR042261">
    <property type="entry name" value="Lsr2-like_dimerization"/>
</dbReference>
<gene>
    <name evidence="5" type="ORF">GIS00_11290</name>
</gene>
<feature type="compositionally biased region" description="Low complexity" evidence="2">
    <location>
        <begin position="62"/>
        <end position="84"/>
    </location>
</feature>
<protein>
    <submittedName>
        <fullName evidence="5">Lsr2 family protein</fullName>
    </submittedName>
</protein>
<dbReference type="Gene3D" id="3.30.60.230">
    <property type="entry name" value="Lsr2, dimerization domain"/>
    <property type="match status" value="1"/>
</dbReference>
<dbReference type="Pfam" id="PF11774">
    <property type="entry name" value="Lsr2"/>
    <property type="match status" value="1"/>
</dbReference>
<dbReference type="Gene3D" id="4.10.320.10">
    <property type="entry name" value="E3-binding domain"/>
    <property type="match status" value="1"/>
</dbReference>
<feature type="domain" description="Lsr2 dimerization" evidence="3">
    <location>
        <begin position="1"/>
        <end position="57"/>
    </location>
</feature>
<comment type="caution">
    <text evidence="5">The sequence shown here is derived from an EMBL/GenBank/DDBJ whole genome shotgun (WGS) entry which is preliminary data.</text>
</comment>
<proteinExistence type="predicted"/>